<evidence type="ECO:0000256" key="1">
    <source>
        <dbReference type="ARBA" id="ARBA00022614"/>
    </source>
</evidence>
<dbReference type="SUPFAM" id="SSF52058">
    <property type="entry name" value="L domain-like"/>
    <property type="match status" value="1"/>
</dbReference>
<dbReference type="InterPro" id="IPR002182">
    <property type="entry name" value="NB-ARC"/>
</dbReference>
<dbReference type="Pfam" id="PF00931">
    <property type="entry name" value="NB-ARC"/>
    <property type="match status" value="1"/>
</dbReference>
<name>A0A1U8B7D9_NELNU</name>
<evidence type="ECO:0000259" key="6">
    <source>
        <dbReference type="Pfam" id="PF18052"/>
    </source>
</evidence>
<keyword evidence="4" id="KW-0611">Plant defense</keyword>
<dbReference type="SUPFAM" id="SSF52540">
    <property type="entry name" value="P-loop containing nucleoside triphosphate hydrolases"/>
    <property type="match status" value="1"/>
</dbReference>
<dbReference type="OMA" id="QIMGAND"/>
<dbReference type="PANTHER" id="PTHR23155">
    <property type="entry name" value="DISEASE RESISTANCE PROTEIN RP"/>
    <property type="match status" value="1"/>
</dbReference>
<sequence length="931" mass="106944">MAESVFRFLLEKLSSLLSDEANLLLGVKQQSGSLQNQFRLITAFLKDADKKQQSSTLMEEWVSQMRDLVYEAEDVIDLLLLKAEQRRQQNICLRYVTYPFHFVTLHKTGKRIQEINRKLGILLYANKPLLEIQTIEDAGESSGHSNEPLQRKRRRDLNVEEGDVVGFHKEEEEVTRLLTRDDGRQLITVSIVGMGGLGKTTLARKIYNSFHVKQHFDVSTWVYVSQQFKITELLQAAIKGIKVNLTDEERRELWMKDEEDLKAMLSNLLNQKKCLIVFDDLWKIEDWESLKVALVDPDEGKHCRVLITTRNEDVARHADPSIEPCRLLHLNKEESLELFWKKVFPSEAQINVVETKKILQFLAEKIVDKCGGLPLAIVLLGGLLCRKRKTADEWSRIQVGLDRHLNNCEEILAFSYRDLPYQLKPCFLYFGLLPEDHAIRSCIMIDIWKSDGLIRGRPGKRMEDVAEEYLEELIQRSMVQVTEWRSNDEIYMCRIHDLLRDLAIKEAEKENFFQINGKNRLSPNRSRRLAIHPHDDTHDNTTTTGMSQSTALSNLRSFLCFTDSLPKDTWKSLFRGFKLLRVLDLSDVKDIESLPKEIGQLVHLEHLNLSRTLIRALPSCIGNLRNLKTLILEETCIKSLPITIILKLKQLRNLVHCLYFYTADDKAAVFDEFERSTCNCYGVASLPPPRIDSLPNLEILLMHAGSWINGGLDKLTKLRQLMIFGEEDLGGFCGEALLNAICKLNQLRNLALEASKCSFLPLADVSFAQHSYLYDLRLVGKIGPTGRLPPSCDFPPSLTGLLLKNTHLRQEDNPMATLGELINLRELLLRSNAFDGMTMAFSAGGFPNLRQLCLLELDKLEYMELDQGTLPNLKELYIAGCFELKMLPDGLRHISTMPKLVLRRMPKQFIDRVREDGEDWEKIKHVPYISF</sequence>
<dbReference type="CDD" id="cd14798">
    <property type="entry name" value="RX-CC_like"/>
    <property type="match status" value="1"/>
</dbReference>
<dbReference type="InterPro" id="IPR044974">
    <property type="entry name" value="Disease_R_plants"/>
</dbReference>
<evidence type="ECO:0000259" key="7">
    <source>
        <dbReference type="Pfam" id="PF23559"/>
    </source>
</evidence>
<proteinExistence type="predicted"/>
<dbReference type="RefSeq" id="XP_010276943.1">
    <property type="nucleotide sequence ID" value="XM_010278641.2"/>
</dbReference>
<organism evidence="9 11">
    <name type="scientific">Nelumbo nucifera</name>
    <name type="common">Sacred lotus</name>
    <dbReference type="NCBI Taxonomy" id="4432"/>
    <lineage>
        <taxon>Eukaryota</taxon>
        <taxon>Viridiplantae</taxon>
        <taxon>Streptophyta</taxon>
        <taxon>Embryophyta</taxon>
        <taxon>Tracheophyta</taxon>
        <taxon>Spermatophyta</taxon>
        <taxon>Magnoliopsida</taxon>
        <taxon>Proteales</taxon>
        <taxon>Nelumbonaceae</taxon>
        <taxon>Nelumbo</taxon>
    </lineage>
</organism>
<evidence type="ECO:0000313" key="10">
    <source>
        <dbReference type="RefSeq" id="XP_010276943.1"/>
    </source>
</evidence>
<dbReference type="InterPro" id="IPR032675">
    <property type="entry name" value="LRR_dom_sf"/>
</dbReference>
<dbReference type="GO" id="GO:0051707">
    <property type="term" value="P:response to other organism"/>
    <property type="evidence" value="ECO:0007669"/>
    <property type="project" value="UniProtKB-ARBA"/>
</dbReference>
<evidence type="ECO:0000256" key="3">
    <source>
        <dbReference type="ARBA" id="ARBA00022741"/>
    </source>
</evidence>
<evidence type="ECO:0000259" key="5">
    <source>
        <dbReference type="Pfam" id="PF00931"/>
    </source>
</evidence>
<dbReference type="InterPro" id="IPR027417">
    <property type="entry name" value="P-loop_NTPase"/>
</dbReference>
<keyword evidence="3" id="KW-0547">Nucleotide-binding</keyword>
<evidence type="ECO:0000259" key="8">
    <source>
        <dbReference type="Pfam" id="PF23598"/>
    </source>
</evidence>
<feature type="domain" description="NB-ARC" evidence="5">
    <location>
        <begin position="170"/>
        <end position="348"/>
    </location>
</feature>
<keyword evidence="2" id="KW-0677">Repeat</keyword>
<feature type="domain" description="Disease resistance N-terminal" evidence="6">
    <location>
        <begin position="7"/>
        <end position="90"/>
    </location>
</feature>
<dbReference type="Pfam" id="PF23598">
    <property type="entry name" value="LRR_14"/>
    <property type="match status" value="1"/>
</dbReference>
<dbReference type="Proteomes" id="UP000189703">
    <property type="component" value="Unplaced"/>
</dbReference>
<feature type="domain" description="Disease resistance R13L4/SHOC-2-like LRR" evidence="8">
    <location>
        <begin position="555"/>
        <end position="885"/>
    </location>
</feature>
<protein>
    <submittedName>
        <fullName evidence="10 11">Probable disease resistance RPP8-like protein 2</fullName>
    </submittedName>
</protein>
<evidence type="ECO:0000313" key="9">
    <source>
        <dbReference type="Proteomes" id="UP000189703"/>
    </source>
</evidence>
<evidence type="ECO:0000256" key="2">
    <source>
        <dbReference type="ARBA" id="ARBA00022737"/>
    </source>
</evidence>
<dbReference type="eggNOG" id="KOG4658">
    <property type="taxonomic scope" value="Eukaryota"/>
</dbReference>
<dbReference type="InterPro" id="IPR003591">
    <property type="entry name" value="Leu-rich_rpt_typical-subtyp"/>
</dbReference>
<dbReference type="InterPro" id="IPR041118">
    <property type="entry name" value="Rx_N"/>
</dbReference>
<dbReference type="KEGG" id="nnu:104611548"/>
<feature type="domain" description="Disease resistance protein winged helix" evidence="7">
    <location>
        <begin position="433"/>
        <end position="503"/>
    </location>
</feature>
<dbReference type="InterPro" id="IPR055414">
    <property type="entry name" value="LRR_R13L4/SHOC2-like"/>
</dbReference>
<dbReference type="Gene3D" id="1.20.5.4130">
    <property type="match status" value="1"/>
</dbReference>
<keyword evidence="9" id="KW-1185">Reference proteome</keyword>
<accession>A0A1U8B7D9</accession>
<dbReference type="OrthoDB" id="646178at2759"/>
<dbReference type="InterPro" id="IPR036388">
    <property type="entry name" value="WH-like_DNA-bd_sf"/>
</dbReference>
<dbReference type="Gene3D" id="1.10.8.430">
    <property type="entry name" value="Helical domain of apoptotic protease-activating factors"/>
    <property type="match status" value="1"/>
</dbReference>
<dbReference type="InterPro" id="IPR038005">
    <property type="entry name" value="RX-like_CC"/>
</dbReference>
<evidence type="ECO:0000256" key="4">
    <source>
        <dbReference type="ARBA" id="ARBA00022821"/>
    </source>
</evidence>
<dbReference type="FunFam" id="3.40.50.300:FF:001091">
    <property type="entry name" value="Probable disease resistance protein At1g61300"/>
    <property type="match status" value="1"/>
</dbReference>
<dbReference type="Pfam" id="PF18052">
    <property type="entry name" value="Rx_N"/>
    <property type="match status" value="1"/>
</dbReference>
<dbReference type="GO" id="GO:0043531">
    <property type="term" value="F:ADP binding"/>
    <property type="evidence" value="ECO:0007669"/>
    <property type="project" value="InterPro"/>
</dbReference>
<dbReference type="GeneID" id="104611548"/>
<keyword evidence="1" id="KW-0433">Leucine-rich repeat</keyword>
<dbReference type="SMART" id="SM00369">
    <property type="entry name" value="LRR_TYP"/>
    <property type="match status" value="4"/>
</dbReference>
<dbReference type="Pfam" id="PF23559">
    <property type="entry name" value="WHD_DRP"/>
    <property type="match status" value="1"/>
</dbReference>
<dbReference type="PRINTS" id="PR00364">
    <property type="entry name" value="DISEASERSIST"/>
</dbReference>
<dbReference type="AlphaFoldDB" id="A0A1U8B7D9"/>
<dbReference type="RefSeq" id="XP_010276944.1">
    <property type="nucleotide sequence ID" value="XM_010278642.2"/>
</dbReference>
<evidence type="ECO:0000313" key="11">
    <source>
        <dbReference type="RefSeq" id="XP_010276944.1"/>
    </source>
</evidence>
<gene>
    <name evidence="10 11" type="primary">LOC104611548</name>
</gene>
<dbReference type="PANTHER" id="PTHR23155:SF1205">
    <property type="entry name" value="DISEASE RESISTANCE PROTEIN RPM1"/>
    <property type="match status" value="1"/>
</dbReference>
<dbReference type="InterPro" id="IPR042197">
    <property type="entry name" value="Apaf_helical"/>
</dbReference>
<dbReference type="Gene3D" id="3.80.10.10">
    <property type="entry name" value="Ribonuclease Inhibitor"/>
    <property type="match status" value="2"/>
</dbReference>
<dbReference type="GO" id="GO:0006952">
    <property type="term" value="P:defense response"/>
    <property type="evidence" value="ECO:0007669"/>
    <property type="project" value="UniProtKB-KW"/>
</dbReference>
<dbReference type="FunFam" id="1.10.10.10:FF:000322">
    <property type="entry name" value="Probable disease resistance protein At1g63360"/>
    <property type="match status" value="1"/>
</dbReference>
<dbReference type="InterPro" id="IPR058922">
    <property type="entry name" value="WHD_DRP"/>
</dbReference>
<dbReference type="Gene3D" id="3.40.50.300">
    <property type="entry name" value="P-loop containing nucleotide triphosphate hydrolases"/>
    <property type="match status" value="1"/>
</dbReference>
<reference evidence="10 11" key="1">
    <citation type="submission" date="2025-04" db="UniProtKB">
        <authorList>
            <consortium name="RefSeq"/>
        </authorList>
    </citation>
    <scope>IDENTIFICATION</scope>
</reference>
<dbReference type="Gene3D" id="1.10.10.10">
    <property type="entry name" value="Winged helix-like DNA-binding domain superfamily/Winged helix DNA-binding domain"/>
    <property type="match status" value="1"/>
</dbReference>